<dbReference type="GO" id="GO:0031072">
    <property type="term" value="F:heat shock protein binding"/>
    <property type="evidence" value="ECO:0007669"/>
    <property type="project" value="TreeGrafter"/>
</dbReference>
<proteinExistence type="predicted"/>
<name>A0AAD2CGJ7_9STRA</name>
<accession>A0AAD2CGJ7</accession>
<dbReference type="PRINTS" id="PR00625">
    <property type="entry name" value="JDOMAIN"/>
</dbReference>
<dbReference type="PANTHER" id="PTHR44144:SF1">
    <property type="entry name" value="DNAJ HOMOLOG SUBFAMILY C MEMBER 9"/>
    <property type="match status" value="1"/>
</dbReference>
<dbReference type="CDD" id="cd06257">
    <property type="entry name" value="DnaJ"/>
    <property type="match status" value="1"/>
</dbReference>
<evidence type="ECO:0000259" key="2">
    <source>
        <dbReference type="PROSITE" id="PS50076"/>
    </source>
</evidence>
<dbReference type="PANTHER" id="PTHR44144">
    <property type="entry name" value="DNAJ HOMOLOG SUBFAMILY C MEMBER 9"/>
    <property type="match status" value="1"/>
</dbReference>
<dbReference type="SUPFAM" id="SSF46565">
    <property type="entry name" value="Chaperone J-domain"/>
    <property type="match status" value="1"/>
</dbReference>
<dbReference type="Proteomes" id="UP001295423">
    <property type="component" value="Unassembled WGS sequence"/>
</dbReference>
<dbReference type="SMART" id="SM00271">
    <property type="entry name" value="DnaJ"/>
    <property type="match status" value="1"/>
</dbReference>
<feature type="signal peptide" evidence="1">
    <location>
        <begin position="1"/>
        <end position="21"/>
    </location>
</feature>
<dbReference type="GO" id="GO:0005634">
    <property type="term" value="C:nucleus"/>
    <property type="evidence" value="ECO:0007669"/>
    <property type="project" value="TreeGrafter"/>
</dbReference>
<gene>
    <name evidence="3" type="ORF">CYCCA115_LOCUS521</name>
</gene>
<evidence type="ECO:0000256" key="1">
    <source>
        <dbReference type="SAM" id="SignalP"/>
    </source>
</evidence>
<dbReference type="InterPro" id="IPR052594">
    <property type="entry name" value="J_domain-containing_protein"/>
</dbReference>
<dbReference type="InterPro" id="IPR036869">
    <property type="entry name" value="J_dom_sf"/>
</dbReference>
<dbReference type="GO" id="GO:0005737">
    <property type="term" value="C:cytoplasm"/>
    <property type="evidence" value="ECO:0007669"/>
    <property type="project" value="TreeGrafter"/>
</dbReference>
<keyword evidence="4" id="KW-1185">Reference proteome</keyword>
<protein>
    <recommendedName>
        <fullName evidence="2">J domain-containing protein</fullName>
    </recommendedName>
</protein>
<dbReference type="PROSITE" id="PS50076">
    <property type="entry name" value="DNAJ_2"/>
    <property type="match status" value="1"/>
</dbReference>
<evidence type="ECO:0000313" key="3">
    <source>
        <dbReference type="EMBL" id="CAJ1908686.1"/>
    </source>
</evidence>
<feature type="domain" description="J" evidence="2">
    <location>
        <begin position="64"/>
        <end position="139"/>
    </location>
</feature>
<organism evidence="3 4">
    <name type="scientific">Cylindrotheca closterium</name>
    <dbReference type="NCBI Taxonomy" id="2856"/>
    <lineage>
        <taxon>Eukaryota</taxon>
        <taxon>Sar</taxon>
        <taxon>Stramenopiles</taxon>
        <taxon>Ochrophyta</taxon>
        <taxon>Bacillariophyta</taxon>
        <taxon>Bacillariophyceae</taxon>
        <taxon>Bacillariophycidae</taxon>
        <taxon>Bacillariales</taxon>
        <taxon>Bacillariaceae</taxon>
        <taxon>Cylindrotheca</taxon>
    </lineage>
</organism>
<keyword evidence="1" id="KW-0732">Signal</keyword>
<dbReference type="Pfam" id="PF00226">
    <property type="entry name" value="DnaJ"/>
    <property type="match status" value="1"/>
</dbReference>
<dbReference type="Gene3D" id="1.10.287.110">
    <property type="entry name" value="DnaJ domain"/>
    <property type="match status" value="1"/>
</dbReference>
<evidence type="ECO:0000313" key="4">
    <source>
        <dbReference type="Proteomes" id="UP001295423"/>
    </source>
</evidence>
<dbReference type="AlphaFoldDB" id="A0AAD2CGJ7"/>
<dbReference type="EMBL" id="CAKOGP040000001">
    <property type="protein sequence ID" value="CAJ1908686.1"/>
    <property type="molecule type" value="Genomic_DNA"/>
</dbReference>
<reference evidence="3" key="1">
    <citation type="submission" date="2023-08" db="EMBL/GenBank/DDBJ databases">
        <authorList>
            <person name="Audoor S."/>
            <person name="Bilcke G."/>
        </authorList>
    </citation>
    <scope>NUCLEOTIDE SEQUENCE</scope>
</reference>
<sequence length="188" mass="21047">MKIARKTVATTILAFLSGTNAFSTISQLGVSGSRKSTAMSYMNESHETSFLLEEFTTYNGELVKPYDMLGVGREAERLDIRRAYIEKSKLYHPDAVRHSPSLPSGCNSFDDVRDQWERIKLSYEILSDRKTKMRYDRHESLAEVLEDPSAVVARAAGDAIKAGALNLKKGIFGVGTFAFEQLLKKERS</sequence>
<dbReference type="InterPro" id="IPR001623">
    <property type="entry name" value="DnaJ_domain"/>
</dbReference>
<feature type="chain" id="PRO_5042119291" description="J domain-containing protein" evidence="1">
    <location>
        <begin position="22"/>
        <end position="188"/>
    </location>
</feature>
<comment type="caution">
    <text evidence="3">The sequence shown here is derived from an EMBL/GenBank/DDBJ whole genome shotgun (WGS) entry which is preliminary data.</text>
</comment>